<feature type="compositionally biased region" description="Low complexity" evidence="1">
    <location>
        <begin position="39"/>
        <end position="58"/>
    </location>
</feature>
<name>A0ABV5FSU6_9MICC</name>
<gene>
    <name evidence="2" type="ORF">ACFFX0_00540</name>
</gene>
<dbReference type="Proteomes" id="UP001589575">
    <property type="component" value="Unassembled WGS sequence"/>
</dbReference>
<accession>A0ABV5FSU6</accession>
<keyword evidence="3" id="KW-1185">Reference proteome</keyword>
<comment type="caution">
    <text evidence="2">The sequence shown here is derived from an EMBL/GenBank/DDBJ whole genome shotgun (WGS) entry which is preliminary data.</text>
</comment>
<reference evidence="2 3" key="1">
    <citation type="submission" date="2024-09" db="EMBL/GenBank/DDBJ databases">
        <authorList>
            <person name="Sun Q."/>
            <person name="Mori K."/>
        </authorList>
    </citation>
    <scope>NUCLEOTIDE SEQUENCE [LARGE SCALE GENOMIC DNA]</scope>
    <source>
        <strain evidence="2 3">CCM 7609</strain>
    </source>
</reference>
<evidence type="ECO:0000256" key="1">
    <source>
        <dbReference type="SAM" id="MobiDB-lite"/>
    </source>
</evidence>
<evidence type="ECO:0000313" key="3">
    <source>
        <dbReference type="Proteomes" id="UP001589575"/>
    </source>
</evidence>
<dbReference type="EMBL" id="JBHMFI010000001">
    <property type="protein sequence ID" value="MFB9069764.1"/>
    <property type="molecule type" value="Genomic_DNA"/>
</dbReference>
<evidence type="ECO:0000313" key="2">
    <source>
        <dbReference type="EMBL" id="MFB9069764.1"/>
    </source>
</evidence>
<feature type="region of interest" description="Disordered" evidence="1">
    <location>
        <begin position="1"/>
        <end position="58"/>
    </location>
</feature>
<sequence>MAFGGALESLPGESASTRSSWSRVAAGTISARARRSPMRSRALTGAGPVAGALPGAPPSGVGSCLIPSNMCTTLWRSPDTISAPQWNGG</sequence>
<organism evidence="2 3">
    <name type="scientific">Citricoccus parietis</name>
    <dbReference type="NCBI Taxonomy" id="592307"/>
    <lineage>
        <taxon>Bacteria</taxon>
        <taxon>Bacillati</taxon>
        <taxon>Actinomycetota</taxon>
        <taxon>Actinomycetes</taxon>
        <taxon>Micrococcales</taxon>
        <taxon>Micrococcaceae</taxon>
        <taxon>Citricoccus</taxon>
    </lineage>
</organism>
<protein>
    <submittedName>
        <fullName evidence="2">Uncharacterized protein</fullName>
    </submittedName>
</protein>
<proteinExistence type="predicted"/>